<evidence type="ECO:0000313" key="2">
    <source>
        <dbReference type="EMBL" id="MBE1495962.1"/>
    </source>
</evidence>
<comment type="caution">
    <text evidence="2">The sequence shown here is derived from an EMBL/GenBank/DDBJ whole genome shotgun (WGS) entry which is preliminary data.</text>
</comment>
<name>A0ABR9HYF1_9PSEU</name>
<proteinExistence type="predicted"/>
<dbReference type="Proteomes" id="UP000631670">
    <property type="component" value="Unassembled WGS sequence"/>
</dbReference>
<organism evidence="2 3">
    <name type="scientific">Amycolatopsis lexingtonensis</name>
    <dbReference type="NCBI Taxonomy" id="218822"/>
    <lineage>
        <taxon>Bacteria</taxon>
        <taxon>Bacillati</taxon>
        <taxon>Actinomycetota</taxon>
        <taxon>Actinomycetes</taxon>
        <taxon>Pseudonocardiales</taxon>
        <taxon>Pseudonocardiaceae</taxon>
        <taxon>Amycolatopsis</taxon>
    </lineage>
</organism>
<protein>
    <recommendedName>
        <fullName evidence="4">HNH endonuclease</fullName>
    </recommendedName>
</protein>
<dbReference type="EMBL" id="JADBEG010000001">
    <property type="protein sequence ID" value="MBE1495962.1"/>
    <property type="molecule type" value="Genomic_DNA"/>
</dbReference>
<feature type="region of interest" description="Disordered" evidence="1">
    <location>
        <begin position="404"/>
        <end position="439"/>
    </location>
</feature>
<feature type="compositionally biased region" description="Polar residues" evidence="1">
    <location>
        <begin position="425"/>
        <end position="439"/>
    </location>
</feature>
<accession>A0ABR9HYF1</accession>
<feature type="compositionally biased region" description="Basic and acidic residues" evidence="1">
    <location>
        <begin position="406"/>
        <end position="424"/>
    </location>
</feature>
<evidence type="ECO:0000256" key="1">
    <source>
        <dbReference type="SAM" id="MobiDB-lite"/>
    </source>
</evidence>
<evidence type="ECO:0000313" key="3">
    <source>
        <dbReference type="Proteomes" id="UP000631670"/>
    </source>
</evidence>
<dbReference type="RefSeq" id="WP_143265197.1">
    <property type="nucleotide sequence ID" value="NZ_JADBEG010000001.1"/>
</dbReference>
<feature type="region of interest" description="Disordered" evidence="1">
    <location>
        <begin position="1"/>
        <end position="31"/>
    </location>
</feature>
<keyword evidence="3" id="KW-1185">Reference proteome</keyword>
<sequence length="439" mass="47787">MHDKKISVHAADRSFGRTRAHTEERMDSVRSGLQLGSDARPSVRRVSNVVLPGSARKGSVFWLRSVDVLSSTQTMPQAKVASQARRWRGVLSGGRNYSRGDRAALIAFSAGTCYWPGCQKPIVERAAGTFKVTLDIAHICALNETGERFDPEMSDDERNSFENLIVLCRLHHQVVDEGGAGAEYSVELLKSWKHKRERGGIERLKGLQGLTESRLAELVNEAIKLRDVDVKVIIGRLEQRDSEAADLMNALLEELNAVRSSSVLNVDAVEMLHETAKQLSHLPDSADALGATARELASLDGTTSRLAAIVETVQRLVGELGNLDSSADRLQDVATGLQYLPATAERLNGAADKLVILDGNAETLKGAAELLHHLPTTVPELKVVGEQIDKLETAVGSLQRTIQETQRAKKGNDQLAKSDDERQTVTEVQSAVVDTTAPD</sequence>
<gene>
    <name evidence="2" type="ORF">H4696_003062</name>
</gene>
<evidence type="ECO:0008006" key="4">
    <source>
        <dbReference type="Google" id="ProtNLM"/>
    </source>
</evidence>
<feature type="compositionally biased region" description="Basic and acidic residues" evidence="1">
    <location>
        <begin position="1"/>
        <end position="28"/>
    </location>
</feature>
<reference evidence="2 3" key="1">
    <citation type="submission" date="2020-10" db="EMBL/GenBank/DDBJ databases">
        <title>Sequencing the genomes of 1000 actinobacteria strains.</title>
        <authorList>
            <person name="Klenk H.-P."/>
        </authorList>
    </citation>
    <scope>NUCLEOTIDE SEQUENCE [LARGE SCALE GENOMIC DNA]</scope>
    <source>
        <strain evidence="2 3">DSM 44653</strain>
    </source>
</reference>